<comment type="caution">
    <text evidence="2">The sequence shown here is derived from an EMBL/GenBank/DDBJ whole genome shotgun (WGS) entry which is preliminary data.</text>
</comment>
<protein>
    <submittedName>
        <fullName evidence="2">DUF5004 domain-containing protein</fullName>
    </submittedName>
</protein>
<feature type="chain" id="PRO_5015490616" evidence="1">
    <location>
        <begin position="20"/>
        <end position="176"/>
    </location>
</feature>
<evidence type="ECO:0000313" key="3">
    <source>
        <dbReference type="Proteomes" id="UP000236893"/>
    </source>
</evidence>
<name>A0A2S4ZYR3_9SPHI</name>
<dbReference type="OrthoDB" id="762635at2"/>
<keyword evidence="3" id="KW-1185">Reference proteome</keyword>
<proteinExistence type="predicted"/>
<dbReference type="PROSITE" id="PS51257">
    <property type="entry name" value="PROKAR_LIPOPROTEIN"/>
    <property type="match status" value="1"/>
</dbReference>
<dbReference type="AlphaFoldDB" id="A0A2S4ZYR3"/>
<evidence type="ECO:0000313" key="2">
    <source>
        <dbReference type="EMBL" id="POY35003.1"/>
    </source>
</evidence>
<dbReference type="Proteomes" id="UP000236893">
    <property type="component" value="Unassembled WGS sequence"/>
</dbReference>
<gene>
    <name evidence="2" type="ORF">C3K47_17245</name>
</gene>
<reference evidence="2 3" key="1">
    <citation type="submission" date="2018-01" db="EMBL/GenBank/DDBJ databases">
        <authorList>
            <person name="Gaut B.S."/>
            <person name="Morton B.R."/>
            <person name="Clegg M.T."/>
            <person name="Duvall M.R."/>
        </authorList>
    </citation>
    <scope>NUCLEOTIDE SEQUENCE [LARGE SCALE GENOMIC DNA]</scope>
    <source>
        <strain evidence="2 3">HR-AV</strain>
    </source>
</reference>
<feature type="signal peptide" evidence="1">
    <location>
        <begin position="1"/>
        <end position="19"/>
    </location>
</feature>
<dbReference type="Pfam" id="PF16395">
    <property type="entry name" value="DUF5004"/>
    <property type="match status" value="1"/>
</dbReference>
<organism evidence="2 3">
    <name type="scientific">Solitalea longa</name>
    <dbReference type="NCBI Taxonomy" id="2079460"/>
    <lineage>
        <taxon>Bacteria</taxon>
        <taxon>Pseudomonadati</taxon>
        <taxon>Bacteroidota</taxon>
        <taxon>Sphingobacteriia</taxon>
        <taxon>Sphingobacteriales</taxon>
        <taxon>Sphingobacteriaceae</taxon>
        <taxon>Solitalea</taxon>
    </lineage>
</organism>
<dbReference type="InterPro" id="IPR032168">
    <property type="entry name" value="DUF5004"/>
</dbReference>
<dbReference type="EMBL" id="PQVF01000015">
    <property type="protein sequence ID" value="POY35003.1"/>
    <property type="molecule type" value="Genomic_DNA"/>
</dbReference>
<sequence length="176" mass="19507">MKTKSQHALFGCLMFLALATTTSSCEKKDDGSYVAPITRYEKVQGQWQLTGLNQTDELAKSTGGSLTQVNLYGKFNFKDMKITFNVDAENNPTSYSVSGNAPELFTKEGFWQMDAAFTTGKTAKIFLYSDEAKTQKIDELEVTTMPGATTNMDLRLVRTSAGTPFLSYQFSLKPVE</sequence>
<keyword evidence="1" id="KW-0732">Signal</keyword>
<accession>A0A2S4ZYR3</accession>
<evidence type="ECO:0000256" key="1">
    <source>
        <dbReference type="SAM" id="SignalP"/>
    </source>
</evidence>
<dbReference type="RefSeq" id="WP_103790415.1">
    <property type="nucleotide sequence ID" value="NZ_PQVF01000015.1"/>
</dbReference>